<keyword evidence="12" id="KW-1185">Reference proteome</keyword>
<dbReference type="Gene3D" id="2.60.120.10">
    <property type="entry name" value="Jelly Rolls"/>
    <property type="match status" value="1"/>
</dbReference>
<evidence type="ECO:0000256" key="5">
    <source>
        <dbReference type="ARBA" id="ARBA00022723"/>
    </source>
</evidence>
<sequence length="379" mass="43375">MRAIWSDTEELIPETRVRAEGIHFQKVDTNPEVYGGFMAGLDYPKYHESILHPGVPDYEKRADKVVHEHCHEQPEVRFCLEGAGVFEIRSTDDRWMKCTVEPGDLLIIPARRYHKFYLAENKYIRHLMFSKTRGADGQVVPQYRNATQAPQAAKEPKTRYEEYTRYEELLALLPTPDKRVSRDHLLFFVPHLTTALWLEVLLEDVSQAVKFIDEGRVLEAGDLFARAAVIEKQLVSELEVSERIPPSEFAELRHKAYAGNGGDSPGFRRLLEVGKTIVPAVEKLCARREVDIVTVLRKPSDHYDLHLLLRAILELDGWIRTWRYTHFRLAERHLGPEAVSMKGRPVSALLAGAELRIVPELWSAITNFTHATTQSFTGA</sequence>
<dbReference type="RefSeq" id="WP_394842263.1">
    <property type="nucleotide sequence ID" value="NZ_CP089982.1"/>
</dbReference>
<evidence type="ECO:0000313" key="12">
    <source>
        <dbReference type="Proteomes" id="UP001379533"/>
    </source>
</evidence>
<dbReference type="EMBL" id="CP089982">
    <property type="protein sequence ID" value="WXA91643.1"/>
    <property type="molecule type" value="Genomic_DNA"/>
</dbReference>
<evidence type="ECO:0000256" key="7">
    <source>
        <dbReference type="ARBA" id="ARBA00023002"/>
    </source>
</evidence>
<dbReference type="Proteomes" id="UP001379533">
    <property type="component" value="Chromosome"/>
</dbReference>
<dbReference type="SUPFAM" id="SSF51182">
    <property type="entry name" value="RmlC-like cupins"/>
    <property type="match status" value="1"/>
</dbReference>
<reference evidence="11 12" key="1">
    <citation type="submission" date="2021-12" db="EMBL/GenBank/DDBJ databases">
        <title>Discovery of the Pendulisporaceae a myxobacterial family with distinct sporulation behavior and unique specialized metabolism.</title>
        <authorList>
            <person name="Garcia R."/>
            <person name="Popoff A."/>
            <person name="Bader C.D."/>
            <person name="Loehr J."/>
            <person name="Walesch S."/>
            <person name="Walt C."/>
            <person name="Boldt J."/>
            <person name="Bunk B."/>
            <person name="Haeckl F.J.F.P.J."/>
            <person name="Gunesch A.P."/>
            <person name="Birkelbach J."/>
            <person name="Nuebel U."/>
            <person name="Pietschmann T."/>
            <person name="Bach T."/>
            <person name="Mueller R."/>
        </authorList>
    </citation>
    <scope>NUCLEOTIDE SEQUENCE [LARGE SCALE GENOMIC DNA]</scope>
    <source>
        <strain evidence="11 12">MSr12523</strain>
    </source>
</reference>
<keyword evidence="6" id="KW-0223">Dioxygenase</keyword>
<evidence type="ECO:0000256" key="8">
    <source>
        <dbReference type="ARBA" id="ARBA00023004"/>
    </source>
</evidence>
<protein>
    <recommendedName>
        <fullName evidence="10">acireductone dioxygenase (Fe(2+)-requiring)</fullName>
        <ecNumber evidence="10">1.13.11.54</ecNumber>
    </recommendedName>
</protein>
<evidence type="ECO:0000313" key="11">
    <source>
        <dbReference type="EMBL" id="WXA91643.1"/>
    </source>
</evidence>
<dbReference type="SUPFAM" id="SSF140959">
    <property type="entry name" value="Indolic compounds 2,3-dioxygenase-like"/>
    <property type="match status" value="1"/>
</dbReference>
<evidence type="ECO:0000256" key="2">
    <source>
        <dbReference type="ARBA" id="ARBA00001954"/>
    </source>
</evidence>
<evidence type="ECO:0000256" key="6">
    <source>
        <dbReference type="ARBA" id="ARBA00022964"/>
    </source>
</evidence>
<evidence type="ECO:0000256" key="10">
    <source>
        <dbReference type="ARBA" id="ARBA00039005"/>
    </source>
</evidence>
<dbReference type="PANTHER" id="PTHR23418">
    <property type="entry name" value="ACIREDUCTONE DIOXYGENASE"/>
    <property type="match status" value="1"/>
</dbReference>
<evidence type="ECO:0000256" key="3">
    <source>
        <dbReference type="ARBA" id="ARBA00022596"/>
    </source>
</evidence>
<gene>
    <name evidence="11" type="ORF">LZC95_34945</name>
</gene>
<dbReference type="Pfam" id="PF03079">
    <property type="entry name" value="ARD"/>
    <property type="match status" value="1"/>
</dbReference>
<evidence type="ECO:0000256" key="4">
    <source>
        <dbReference type="ARBA" id="ARBA00022605"/>
    </source>
</evidence>
<comment type="catalytic activity">
    <reaction evidence="1">
        <text>1,2-dihydroxy-5-(methylsulfanyl)pent-1-en-3-one + O2 = 4-methylsulfanyl-2-oxobutanoate + formate + 2 H(+)</text>
        <dbReference type="Rhea" id="RHEA:24504"/>
        <dbReference type="ChEBI" id="CHEBI:15378"/>
        <dbReference type="ChEBI" id="CHEBI:15379"/>
        <dbReference type="ChEBI" id="CHEBI:15740"/>
        <dbReference type="ChEBI" id="CHEBI:16723"/>
        <dbReference type="ChEBI" id="CHEBI:49252"/>
        <dbReference type="EC" id="1.13.11.54"/>
    </reaction>
</comment>
<dbReference type="InterPro" id="IPR014710">
    <property type="entry name" value="RmlC-like_jellyroll"/>
</dbReference>
<evidence type="ECO:0000256" key="9">
    <source>
        <dbReference type="ARBA" id="ARBA00023167"/>
    </source>
</evidence>
<dbReference type="PANTHER" id="PTHR23418:SF0">
    <property type="entry name" value="ACIREDUCTONE DIOXYGENASE"/>
    <property type="match status" value="1"/>
</dbReference>
<comment type="cofactor">
    <cofactor evidence="2">
        <name>Fe(2+)</name>
        <dbReference type="ChEBI" id="CHEBI:29033"/>
    </cofactor>
</comment>
<organism evidence="11 12">
    <name type="scientific">Pendulispora brunnea</name>
    <dbReference type="NCBI Taxonomy" id="2905690"/>
    <lineage>
        <taxon>Bacteria</taxon>
        <taxon>Pseudomonadati</taxon>
        <taxon>Myxococcota</taxon>
        <taxon>Myxococcia</taxon>
        <taxon>Myxococcales</taxon>
        <taxon>Sorangiineae</taxon>
        <taxon>Pendulisporaceae</taxon>
        <taxon>Pendulispora</taxon>
    </lineage>
</organism>
<keyword evidence="8" id="KW-0408">Iron</keyword>
<dbReference type="InterPro" id="IPR011051">
    <property type="entry name" value="RmlC_Cupin_sf"/>
</dbReference>
<proteinExistence type="predicted"/>
<keyword evidence="5" id="KW-0479">Metal-binding</keyword>
<dbReference type="InterPro" id="IPR004313">
    <property type="entry name" value="ARD"/>
</dbReference>
<keyword evidence="9" id="KW-0486">Methionine biosynthesis</keyword>
<accession>A0ABZ2K2Q5</accession>
<dbReference type="Gene3D" id="1.20.58.480">
    <property type="match status" value="2"/>
</dbReference>
<keyword evidence="3" id="KW-0533">Nickel</keyword>
<dbReference type="EC" id="1.13.11.54" evidence="10"/>
<keyword evidence="7" id="KW-0560">Oxidoreductase</keyword>
<evidence type="ECO:0000256" key="1">
    <source>
        <dbReference type="ARBA" id="ARBA00000428"/>
    </source>
</evidence>
<name>A0ABZ2K2Q5_9BACT</name>
<keyword evidence="4" id="KW-0028">Amino-acid biosynthesis</keyword>
<dbReference type="InterPro" id="IPR037217">
    <property type="entry name" value="Trp/Indoleamine_2_3_dOase-like"/>
</dbReference>